<name>A0A420X0W1_9GAMM</name>
<dbReference type="Pfam" id="PF01425">
    <property type="entry name" value="Amidase"/>
    <property type="match status" value="1"/>
</dbReference>
<dbReference type="Gene3D" id="3.90.1300.10">
    <property type="entry name" value="Amidase signature (AS) domain"/>
    <property type="match status" value="1"/>
</dbReference>
<feature type="domain" description="Amidase" evidence="1">
    <location>
        <begin position="23"/>
        <end position="189"/>
    </location>
</feature>
<evidence type="ECO:0000313" key="3">
    <source>
        <dbReference type="Proteomes" id="UP000281975"/>
    </source>
</evidence>
<dbReference type="OrthoDB" id="8872210at2"/>
<evidence type="ECO:0000259" key="1">
    <source>
        <dbReference type="Pfam" id="PF01425"/>
    </source>
</evidence>
<proteinExistence type="predicted"/>
<dbReference type="RefSeq" id="WP_121170613.1">
    <property type="nucleotide sequence ID" value="NZ_RBIN01000001.1"/>
</dbReference>
<dbReference type="PROSITE" id="PS00571">
    <property type="entry name" value="AMIDASES"/>
    <property type="match status" value="1"/>
</dbReference>
<sequence length="320" mass="33292">MSTQPFPDRSVWVEGAPEPVATAGASGPLAGLRLAVKDLFDVKGRVTGAGNPDWRGEQTPAGQDASAVAVLRAAGACFVGKTQTDELAYSLNGANMHYGTPLNPAAPDRLPGGSSSGSAVAVAQGEADIGLGTDTGGSIRVPASYNGLFGLRPSHGVMATEGLVPLAPPFDTVGWLCRDLATLGAVAETLLPGAPVEADSDLQLLLPEGAPAELAHRMTRYLPERPTGSIGLTQAWLSHVSQTFRVLQGRAIWRTHGDWITRCQPRARIGGCSHAPARRAGAEAIRRSGRRVFALPVAGDIHPSGYPHPVVGFQVVEKAL</sequence>
<keyword evidence="3" id="KW-1185">Reference proteome</keyword>
<comment type="caution">
    <text evidence="2">The sequence shown here is derived from an EMBL/GenBank/DDBJ whole genome shotgun (WGS) entry which is preliminary data.</text>
</comment>
<dbReference type="InterPro" id="IPR020556">
    <property type="entry name" value="Amidase_CS"/>
</dbReference>
<dbReference type="EMBL" id="RBIN01000001">
    <property type="protein sequence ID" value="RKR07498.1"/>
    <property type="molecule type" value="Genomic_DNA"/>
</dbReference>
<gene>
    <name evidence="2" type="ORF">C7446_0310</name>
</gene>
<accession>A0A420X0W1</accession>
<dbReference type="AlphaFoldDB" id="A0A420X0W1"/>
<evidence type="ECO:0000313" key="2">
    <source>
        <dbReference type="EMBL" id="RKR07498.1"/>
    </source>
</evidence>
<dbReference type="PANTHER" id="PTHR46310">
    <property type="entry name" value="AMIDASE 1"/>
    <property type="match status" value="1"/>
</dbReference>
<reference evidence="2 3" key="1">
    <citation type="submission" date="2018-10" db="EMBL/GenBank/DDBJ databases">
        <title>Genomic Encyclopedia of Type Strains, Phase IV (KMG-IV): sequencing the most valuable type-strain genomes for metagenomic binning, comparative biology and taxonomic classification.</title>
        <authorList>
            <person name="Goeker M."/>
        </authorList>
    </citation>
    <scope>NUCLEOTIDE SEQUENCE [LARGE SCALE GENOMIC DNA]</scope>
    <source>
        <strain evidence="2 3">DSM 23229</strain>
    </source>
</reference>
<organism evidence="2 3">
    <name type="scientific">Kushneria sinocarnis</name>
    <dbReference type="NCBI Taxonomy" id="595502"/>
    <lineage>
        <taxon>Bacteria</taxon>
        <taxon>Pseudomonadati</taxon>
        <taxon>Pseudomonadota</taxon>
        <taxon>Gammaproteobacteria</taxon>
        <taxon>Oceanospirillales</taxon>
        <taxon>Halomonadaceae</taxon>
        <taxon>Kushneria</taxon>
    </lineage>
</organism>
<dbReference type="Proteomes" id="UP000281975">
    <property type="component" value="Unassembled WGS sequence"/>
</dbReference>
<protein>
    <submittedName>
        <fullName evidence="2">Amidase</fullName>
    </submittedName>
</protein>
<dbReference type="InterPro" id="IPR023631">
    <property type="entry name" value="Amidase_dom"/>
</dbReference>
<dbReference type="PANTHER" id="PTHR46310:SF7">
    <property type="entry name" value="AMIDASE 1"/>
    <property type="match status" value="1"/>
</dbReference>
<dbReference type="InterPro" id="IPR036928">
    <property type="entry name" value="AS_sf"/>
</dbReference>
<dbReference type="SUPFAM" id="SSF75304">
    <property type="entry name" value="Amidase signature (AS) enzymes"/>
    <property type="match status" value="1"/>
</dbReference>